<reference evidence="2" key="1">
    <citation type="submission" date="2019-10" db="EMBL/GenBank/DDBJ databases">
        <authorList>
            <consortium name="DOE Joint Genome Institute"/>
            <person name="Kuo A."/>
            <person name="Miyauchi S."/>
            <person name="Kiss E."/>
            <person name="Drula E."/>
            <person name="Kohler A."/>
            <person name="Sanchez-Garcia M."/>
            <person name="Andreopoulos B."/>
            <person name="Barry K.W."/>
            <person name="Bonito G."/>
            <person name="Buee M."/>
            <person name="Carver A."/>
            <person name="Chen C."/>
            <person name="Cichocki N."/>
            <person name="Clum A."/>
            <person name="Culley D."/>
            <person name="Crous P.W."/>
            <person name="Fauchery L."/>
            <person name="Girlanda M."/>
            <person name="Hayes R."/>
            <person name="Keri Z."/>
            <person name="LaButti K."/>
            <person name="Lipzen A."/>
            <person name="Lombard V."/>
            <person name="Magnuson J."/>
            <person name="Maillard F."/>
            <person name="Morin E."/>
            <person name="Murat C."/>
            <person name="Nolan M."/>
            <person name="Ohm R."/>
            <person name="Pangilinan J."/>
            <person name="Pereira M."/>
            <person name="Perotto S."/>
            <person name="Peter M."/>
            <person name="Riley R."/>
            <person name="Sitrit Y."/>
            <person name="Stielow B."/>
            <person name="Szollosi G."/>
            <person name="Zifcakova L."/>
            <person name="Stursova M."/>
            <person name="Spatafora J.W."/>
            <person name="Tedersoo L."/>
            <person name="Vaario L.-M."/>
            <person name="Yamada A."/>
            <person name="Yan M."/>
            <person name="Wang P."/>
            <person name="Xu J."/>
            <person name="Bruns T."/>
            <person name="Baldrian P."/>
            <person name="Vilgalys R."/>
            <person name="Henrissat B."/>
            <person name="Grigoriev I.V."/>
            <person name="Hibbett D."/>
            <person name="Nagy L.G."/>
            <person name="Martin F.M."/>
        </authorList>
    </citation>
    <scope>NUCLEOTIDE SEQUENCE</scope>
    <source>
        <strain evidence="2">BED1</strain>
    </source>
</reference>
<feature type="transmembrane region" description="Helical" evidence="1">
    <location>
        <begin position="313"/>
        <end position="332"/>
    </location>
</feature>
<feature type="transmembrane region" description="Helical" evidence="1">
    <location>
        <begin position="157"/>
        <end position="178"/>
    </location>
</feature>
<organism evidence="2 3">
    <name type="scientific">Boletus edulis BED1</name>
    <dbReference type="NCBI Taxonomy" id="1328754"/>
    <lineage>
        <taxon>Eukaryota</taxon>
        <taxon>Fungi</taxon>
        <taxon>Dikarya</taxon>
        <taxon>Basidiomycota</taxon>
        <taxon>Agaricomycotina</taxon>
        <taxon>Agaricomycetes</taxon>
        <taxon>Agaricomycetidae</taxon>
        <taxon>Boletales</taxon>
        <taxon>Boletineae</taxon>
        <taxon>Boletaceae</taxon>
        <taxon>Boletoideae</taxon>
        <taxon>Boletus</taxon>
    </lineage>
</organism>
<keyword evidence="1" id="KW-0812">Transmembrane</keyword>
<comment type="caution">
    <text evidence="2">The sequence shown here is derived from an EMBL/GenBank/DDBJ whole genome shotgun (WGS) entry which is preliminary data.</text>
</comment>
<dbReference type="AlphaFoldDB" id="A0AAD4BLS8"/>
<reference evidence="2" key="2">
    <citation type="journal article" date="2020" name="Nat. Commun.">
        <title>Large-scale genome sequencing of mycorrhizal fungi provides insights into the early evolution of symbiotic traits.</title>
        <authorList>
            <person name="Miyauchi S."/>
            <person name="Kiss E."/>
            <person name="Kuo A."/>
            <person name="Drula E."/>
            <person name="Kohler A."/>
            <person name="Sanchez-Garcia M."/>
            <person name="Morin E."/>
            <person name="Andreopoulos B."/>
            <person name="Barry K.W."/>
            <person name="Bonito G."/>
            <person name="Buee M."/>
            <person name="Carver A."/>
            <person name="Chen C."/>
            <person name="Cichocki N."/>
            <person name="Clum A."/>
            <person name="Culley D."/>
            <person name="Crous P.W."/>
            <person name="Fauchery L."/>
            <person name="Girlanda M."/>
            <person name="Hayes R.D."/>
            <person name="Keri Z."/>
            <person name="LaButti K."/>
            <person name="Lipzen A."/>
            <person name="Lombard V."/>
            <person name="Magnuson J."/>
            <person name="Maillard F."/>
            <person name="Murat C."/>
            <person name="Nolan M."/>
            <person name="Ohm R.A."/>
            <person name="Pangilinan J."/>
            <person name="Pereira M.F."/>
            <person name="Perotto S."/>
            <person name="Peter M."/>
            <person name="Pfister S."/>
            <person name="Riley R."/>
            <person name="Sitrit Y."/>
            <person name="Stielow J.B."/>
            <person name="Szollosi G."/>
            <person name="Zifcakova L."/>
            <person name="Stursova M."/>
            <person name="Spatafora J.W."/>
            <person name="Tedersoo L."/>
            <person name="Vaario L.M."/>
            <person name="Yamada A."/>
            <person name="Yan M."/>
            <person name="Wang P."/>
            <person name="Xu J."/>
            <person name="Bruns T."/>
            <person name="Baldrian P."/>
            <person name="Vilgalys R."/>
            <person name="Dunand C."/>
            <person name="Henrissat B."/>
            <person name="Grigoriev I.V."/>
            <person name="Hibbett D."/>
            <person name="Nagy L.G."/>
            <person name="Martin F.M."/>
        </authorList>
    </citation>
    <scope>NUCLEOTIDE SEQUENCE</scope>
    <source>
        <strain evidence="2">BED1</strain>
    </source>
</reference>
<gene>
    <name evidence="2" type="ORF">L210DRAFT_3623044</name>
</gene>
<protein>
    <submittedName>
        <fullName evidence="2">Uncharacterized protein</fullName>
    </submittedName>
</protein>
<keyword evidence="1" id="KW-0472">Membrane</keyword>
<dbReference type="Proteomes" id="UP001194468">
    <property type="component" value="Unassembled WGS sequence"/>
</dbReference>
<evidence type="ECO:0000313" key="2">
    <source>
        <dbReference type="EMBL" id="KAF8433715.1"/>
    </source>
</evidence>
<accession>A0AAD4BLS8</accession>
<evidence type="ECO:0000256" key="1">
    <source>
        <dbReference type="SAM" id="Phobius"/>
    </source>
</evidence>
<feature type="transmembrane region" description="Helical" evidence="1">
    <location>
        <begin position="184"/>
        <end position="201"/>
    </location>
</feature>
<keyword evidence="1" id="KW-1133">Transmembrane helix</keyword>
<dbReference type="EMBL" id="WHUW01000032">
    <property type="protein sequence ID" value="KAF8433715.1"/>
    <property type="molecule type" value="Genomic_DNA"/>
</dbReference>
<name>A0AAD4BLS8_BOLED</name>
<proteinExistence type="predicted"/>
<feature type="transmembrane region" description="Helical" evidence="1">
    <location>
        <begin position="289"/>
        <end position="307"/>
    </location>
</feature>
<sequence>MPPLGAPLAQYSKFNLNPAGVAGLFGGEEAISAMATIHLVKGRWWLGWYNAPGNGTMAKDLARMADSRFWDGLFPGSKDPLAVSFGLDGKKGPQYIAALSGTTLPTQHLGYLTMKRSKDVKEEVIRGRKTTPVTVVYLAMRNVGYEAPVKWVPLKGALWGLIPIIVCVTTCVMCALVYDWFSFSVILAGMIAGGLTSAVIGKGRLVIKSVRQPSAGAPPGHGILIGEDGIVVIKGAKRDVNVITKGRFDLVMAVKQGIEKSVKEKHDQKDVDDYEDVEAAGRNIPNHHAIGLCSLLLFVSVLLQLLLIPQGTFFGQFLFLVSLGVSWGYNCYLSSLERERIQAGMLFKALGDPDMRRFRIGTRATMAVFVCLLVFHGVERWSPEKDRDLRIKILNSCVSNDTIIWRRWKEKVIEQHLNIDDGADMLPYLAENKEDEELSQVDRELLRVLLGDADVAFRAIQEYGVHICTHRTYNGTGQRVHPEEQGHRI</sequence>
<keyword evidence="3" id="KW-1185">Reference proteome</keyword>
<evidence type="ECO:0000313" key="3">
    <source>
        <dbReference type="Proteomes" id="UP001194468"/>
    </source>
</evidence>